<dbReference type="GO" id="GO:0005506">
    <property type="term" value="F:iron ion binding"/>
    <property type="evidence" value="ECO:0007669"/>
    <property type="project" value="InterPro"/>
</dbReference>
<dbReference type="InterPro" id="IPR000399">
    <property type="entry name" value="TPP-bd_CS"/>
</dbReference>
<dbReference type="GO" id="GO:0003824">
    <property type="term" value="F:catalytic activity"/>
    <property type="evidence" value="ECO:0007669"/>
    <property type="project" value="InterPro"/>
</dbReference>
<dbReference type="EMBL" id="CP113361">
    <property type="protein sequence ID" value="WAI00819.1"/>
    <property type="molecule type" value="Genomic_DNA"/>
</dbReference>
<keyword evidence="10" id="KW-1185">Reference proteome</keyword>
<keyword evidence="4" id="KW-0249">Electron transport</keyword>
<dbReference type="PROSITE" id="PS50903">
    <property type="entry name" value="RUBREDOXIN_LIKE"/>
    <property type="match status" value="1"/>
</dbReference>
<dbReference type="Gene3D" id="3.40.50.970">
    <property type="match status" value="2"/>
</dbReference>
<evidence type="ECO:0000256" key="3">
    <source>
        <dbReference type="ARBA" id="ARBA00022723"/>
    </source>
</evidence>
<dbReference type="Pfam" id="PF00205">
    <property type="entry name" value="TPP_enzyme_M"/>
    <property type="match status" value="1"/>
</dbReference>
<dbReference type="CDD" id="cd02014">
    <property type="entry name" value="TPP_POX"/>
    <property type="match status" value="1"/>
</dbReference>
<dbReference type="GO" id="GO:0030976">
    <property type="term" value="F:thiamine pyrophosphate binding"/>
    <property type="evidence" value="ECO:0007669"/>
    <property type="project" value="InterPro"/>
</dbReference>
<dbReference type="KEGG" id="mou:OU421_10395"/>
<evidence type="ECO:0000256" key="5">
    <source>
        <dbReference type="ARBA" id="ARBA00023004"/>
    </source>
</evidence>
<dbReference type="PRINTS" id="PR00163">
    <property type="entry name" value="RUBREDOXIN"/>
</dbReference>
<evidence type="ECO:0000256" key="6">
    <source>
        <dbReference type="ARBA" id="ARBA00023052"/>
    </source>
</evidence>
<reference evidence="9" key="1">
    <citation type="submission" date="2022-11" db="EMBL/GenBank/DDBJ databases">
        <title>Complete genome sequence of Methanogenium organophilum DSM 3596.</title>
        <authorList>
            <person name="Chen S.-C."/>
            <person name="Lai S.-J."/>
            <person name="You Y.-T."/>
        </authorList>
    </citation>
    <scope>NUCLEOTIDE SEQUENCE</scope>
    <source>
        <strain evidence="9">DSM 3596</strain>
    </source>
</reference>
<dbReference type="Gene3D" id="3.40.50.1220">
    <property type="entry name" value="TPP-binding domain"/>
    <property type="match status" value="1"/>
</dbReference>
<dbReference type="Gene3D" id="2.20.28.10">
    <property type="match status" value="1"/>
</dbReference>
<dbReference type="CDD" id="cd07039">
    <property type="entry name" value="TPP_PYR_POX"/>
    <property type="match status" value="1"/>
</dbReference>
<dbReference type="InterPro" id="IPR029035">
    <property type="entry name" value="DHS-like_NAD/FAD-binding_dom"/>
</dbReference>
<dbReference type="InterPro" id="IPR047210">
    <property type="entry name" value="TPP_PYR_POXB-like"/>
</dbReference>
<keyword evidence="6 7" id="KW-0786">Thiamine pyrophosphate</keyword>
<evidence type="ECO:0000313" key="10">
    <source>
        <dbReference type="Proteomes" id="UP001163096"/>
    </source>
</evidence>
<comment type="similarity">
    <text evidence="1 7">Belongs to the TPP enzyme family.</text>
</comment>
<dbReference type="InterPro" id="IPR012000">
    <property type="entry name" value="Thiamin_PyroP_enz_cen_dom"/>
</dbReference>
<dbReference type="Pfam" id="PF02776">
    <property type="entry name" value="TPP_enzyme_N"/>
    <property type="match status" value="1"/>
</dbReference>
<dbReference type="InterPro" id="IPR011766">
    <property type="entry name" value="TPP_enzyme_TPP-bd"/>
</dbReference>
<dbReference type="InterPro" id="IPR047211">
    <property type="entry name" value="POXB-like"/>
</dbReference>
<dbReference type="Pfam" id="PF02775">
    <property type="entry name" value="TPP_enzyme_C"/>
    <property type="match status" value="1"/>
</dbReference>
<dbReference type="GeneID" id="76835515"/>
<name>A0A9X9T795_METOG</name>
<dbReference type="SUPFAM" id="SSF52518">
    <property type="entry name" value="Thiamin diphosphate-binding fold (THDP-binding)"/>
    <property type="match status" value="2"/>
</dbReference>
<protein>
    <submittedName>
        <fullName evidence="9">Thiamine pyrophosphate-binding protein</fullName>
    </submittedName>
</protein>
<dbReference type="Pfam" id="PF00301">
    <property type="entry name" value="Rubredoxin"/>
    <property type="match status" value="1"/>
</dbReference>
<sequence length="585" mass="64079">MASWKCTICGYIYTESEPSTATPFQELPDTWRCPVCNAGKDAFKEIRETDIHASASETVSDVIIAELAAWGVNLIFGLPGTSSLGLVDAVRKNDDVRYIVVRHEENAAMAASAYNKLTGNIAACLTIAGPGATNCATGLYDAKEDHASLICINGQVEAQYSGPGGIQEIDQDAFFRPVSVYNNTIYDRDKTILLLTRALKYAKLRHGVAQLSVPNNIQKLPLEAKNIKKERCSEASILPEREIITKAAAIIEGAENPVVIAGWGAYEYADDVAVFAETCSAPIITTFRAKGLLPDTHPWNLGILGNVGSPAAREWVNEADLIITLGVGFSKYTNVPLTKPIIQVDIDPVKLGVSPETTPLWGDIHQVLAALLPLLKKRSTDHTKEKIASRKREWYAIRDTEADATKKPIRPPFIMKVLSEVIPEDAVISLDVGENQWWFGRNFRMKRQRFAMSGYLATMGFGLPGAIAAKLAYPDKAVFCITGDGGFSMAMGDFVTAVKYHLPIVVIILNNHELGMIQVEQMMEQYPNYATDLHNPDFAAYAEACGGIGIHVEEPEMLRTAVSGAINSTRPTIIDIETDPVRFYR</sequence>
<dbReference type="GO" id="GO:0044272">
    <property type="term" value="P:sulfur compound biosynthetic process"/>
    <property type="evidence" value="ECO:0007669"/>
    <property type="project" value="UniProtKB-ARBA"/>
</dbReference>
<evidence type="ECO:0000256" key="2">
    <source>
        <dbReference type="ARBA" id="ARBA00022448"/>
    </source>
</evidence>
<dbReference type="PROSITE" id="PS00187">
    <property type="entry name" value="TPP_ENZYMES"/>
    <property type="match status" value="1"/>
</dbReference>
<evidence type="ECO:0000259" key="8">
    <source>
        <dbReference type="PROSITE" id="PS50903"/>
    </source>
</evidence>
<proteinExistence type="inferred from homology"/>
<dbReference type="InterPro" id="IPR012001">
    <property type="entry name" value="Thiamin_PyroP_enz_TPP-bd_dom"/>
</dbReference>
<dbReference type="SUPFAM" id="SSF57802">
    <property type="entry name" value="Rubredoxin-like"/>
    <property type="match status" value="1"/>
</dbReference>
<dbReference type="GO" id="GO:0006082">
    <property type="term" value="P:organic acid metabolic process"/>
    <property type="evidence" value="ECO:0007669"/>
    <property type="project" value="UniProtKB-ARBA"/>
</dbReference>
<feature type="domain" description="Rubredoxin-like" evidence="8">
    <location>
        <begin position="1"/>
        <end position="46"/>
    </location>
</feature>
<dbReference type="CDD" id="cd00730">
    <property type="entry name" value="rubredoxin"/>
    <property type="match status" value="1"/>
</dbReference>
<dbReference type="InterPro" id="IPR047212">
    <property type="entry name" value="TPP_POXB-like"/>
</dbReference>
<evidence type="ECO:0000313" key="9">
    <source>
        <dbReference type="EMBL" id="WAI00819.1"/>
    </source>
</evidence>
<dbReference type="InterPro" id="IPR024934">
    <property type="entry name" value="Rubredoxin-like_dom"/>
</dbReference>
<evidence type="ECO:0000256" key="4">
    <source>
        <dbReference type="ARBA" id="ARBA00022982"/>
    </source>
</evidence>
<dbReference type="RefSeq" id="WP_268186024.1">
    <property type="nucleotide sequence ID" value="NZ_CP113361.1"/>
</dbReference>
<dbReference type="InterPro" id="IPR029061">
    <property type="entry name" value="THDP-binding"/>
</dbReference>
<dbReference type="PANTHER" id="PTHR42981">
    <property type="entry name" value="PYRUVATE DEHYDROGENASE [UBIQUINONE]"/>
    <property type="match status" value="1"/>
</dbReference>
<evidence type="ECO:0000256" key="1">
    <source>
        <dbReference type="ARBA" id="ARBA00007812"/>
    </source>
</evidence>
<dbReference type="PANTHER" id="PTHR42981:SF2">
    <property type="entry name" value="PYRUVATE DEHYDROGENASE [UBIQUINONE]"/>
    <property type="match status" value="1"/>
</dbReference>
<organism evidence="9 10">
    <name type="scientific">Methanogenium organophilum</name>
    <dbReference type="NCBI Taxonomy" id="2199"/>
    <lineage>
        <taxon>Archaea</taxon>
        <taxon>Methanobacteriati</taxon>
        <taxon>Methanobacteriota</taxon>
        <taxon>Stenosarchaea group</taxon>
        <taxon>Methanomicrobia</taxon>
        <taxon>Methanomicrobiales</taxon>
        <taxon>Methanomicrobiaceae</taxon>
        <taxon>Methanogenium</taxon>
    </lineage>
</organism>
<dbReference type="InterPro" id="IPR024935">
    <property type="entry name" value="Rubredoxin_dom"/>
</dbReference>
<keyword evidence="2" id="KW-0813">Transport</keyword>
<dbReference type="AlphaFoldDB" id="A0A9X9T795"/>
<dbReference type="SUPFAM" id="SSF52467">
    <property type="entry name" value="DHS-like NAD/FAD-binding domain"/>
    <property type="match status" value="1"/>
</dbReference>
<accession>A0A9X9T795</accession>
<dbReference type="Proteomes" id="UP001163096">
    <property type="component" value="Chromosome"/>
</dbReference>
<evidence type="ECO:0000256" key="7">
    <source>
        <dbReference type="RuleBase" id="RU362132"/>
    </source>
</evidence>
<keyword evidence="5" id="KW-0408">Iron</keyword>
<gene>
    <name evidence="9" type="ORF">OU421_10395</name>
</gene>
<keyword evidence="3" id="KW-0479">Metal-binding</keyword>
<dbReference type="GO" id="GO:0000287">
    <property type="term" value="F:magnesium ion binding"/>
    <property type="evidence" value="ECO:0007669"/>
    <property type="project" value="InterPro"/>
</dbReference>